<dbReference type="InterPro" id="IPR008538">
    <property type="entry name" value="Uma2"/>
</dbReference>
<keyword evidence="3" id="KW-1185">Reference proteome</keyword>
<dbReference type="InParanoid" id="Q7NCM0"/>
<dbReference type="InterPro" id="IPR012296">
    <property type="entry name" value="Nuclease_put_TT1808"/>
</dbReference>
<reference evidence="2 3" key="2">
    <citation type="journal article" date="2003" name="DNA Res.">
        <title>Complete genome structure of Gloeobacter violaceus PCC 7421, a cyanobacterium that lacks thylakoids (supplement).</title>
        <authorList>
            <person name="Nakamura Y."/>
            <person name="Kaneko T."/>
            <person name="Sato S."/>
            <person name="Mimuro M."/>
            <person name="Miyashita H."/>
            <person name="Tsuchiya T."/>
            <person name="Sasamoto S."/>
            <person name="Watanabe A."/>
            <person name="Kawashima K."/>
            <person name="Kishida Y."/>
            <person name="Kiyokawa C."/>
            <person name="Kohara M."/>
            <person name="Matsumoto M."/>
            <person name="Matsuno A."/>
            <person name="Nakazaki N."/>
            <person name="Shimpo S."/>
            <person name="Takeuchi C."/>
            <person name="Yamada M."/>
            <person name="Tabata S."/>
        </authorList>
    </citation>
    <scope>NUCLEOTIDE SEQUENCE [LARGE SCALE GENOMIC DNA]</scope>
    <source>
        <strain evidence="3">ATCC 29082 / PCC 7421</strain>
    </source>
</reference>
<dbReference type="STRING" id="251221.gene:10760462"/>
<evidence type="ECO:0000313" key="3">
    <source>
        <dbReference type="Proteomes" id="UP000000557"/>
    </source>
</evidence>
<dbReference type="OrthoDB" id="427876at2"/>
<dbReference type="Pfam" id="PF05685">
    <property type="entry name" value="Uma2"/>
    <property type="match status" value="1"/>
</dbReference>
<evidence type="ECO:0000259" key="1">
    <source>
        <dbReference type="Pfam" id="PF05685"/>
    </source>
</evidence>
<dbReference type="CDD" id="cd06260">
    <property type="entry name" value="DUF820-like"/>
    <property type="match status" value="1"/>
</dbReference>
<dbReference type="eggNOG" id="COG4636">
    <property type="taxonomic scope" value="Bacteria"/>
</dbReference>
<dbReference type="RefSeq" id="WP_011142952.1">
    <property type="nucleotide sequence ID" value="NC_005125.1"/>
</dbReference>
<dbReference type="Proteomes" id="UP000000557">
    <property type="component" value="Chromosome"/>
</dbReference>
<feature type="domain" description="Putative restriction endonuclease" evidence="1">
    <location>
        <begin position="20"/>
        <end position="177"/>
    </location>
</feature>
<dbReference type="AlphaFoldDB" id="Q7NCM0"/>
<dbReference type="PANTHER" id="PTHR47152:SF2">
    <property type="entry name" value="SLR2084 PROTEIN"/>
    <property type="match status" value="1"/>
</dbReference>
<reference evidence="2 3" key="1">
    <citation type="journal article" date="2003" name="DNA Res.">
        <title>Complete genome structure of Gloeobacter violaceus PCC 7421, a cyanobacterium that lacks thylakoids.</title>
        <authorList>
            <person name="Nakamura Y."/>
            <person name="Kaneko T."/>
            <person name="Sato S."/>
            <person name="Mimuro M."/>
            <person name="Miyashita H."/>
            <person name="Tsuchiya T."/>
            <person name="Sasamoto S."/>
            <person name="Watanabe A."/>
            <person name="Kawashima K."/>
            <person name="Kishida Y."/>
            <person name="Kiyokawa C."/>
            <person name="Kohara M."/>
            <person name="Matsumoto M."/>
            <person name="Matsuno A."/>
            <person name="Nakazaki N."/>
            <person name="Shimpo S."/>
            <person name="Takeuchi C."/>
            <person name="Yamada M."/>
            <person name="Tabata S."/>
        </authorList>
    </citation>
    <scope>NUCLEOTIDE SEQUENCE [LARGE SCALE GENOMIC DNA]</scope>
    <source>
        <strain evidence="3">ATCC 29082 / PCC 7421</strain>
    </source>
</reference>
<dbReference type="EnsemblBacteria" id="BAC90899">
    <property type="protein sequence ID" value="BAC90899"/>
    <property type="gene ID" value="BAC90899"/>
</dbReference>
<dbReference type="HOGENOM" id="CLU_098557_0_0_3"/>
<dbReference type="PANTHER" id="PTHR47152">
    <property type="entry name" value="SLR2084 PROTEIN-RELATED"/>
    <property type="match status" value="1"/>
</dbReference>
<gene>
    <name evidence="2" type="ordered locus">gll2958</name>
</gene>
<evidence type="ECO:0000313" key="2">
    <source>
        <dbReference type="EMBL" id="BAC90899.1"/>
    </source>
</evidence>
<dbReference type="EMBL" id="BA000045">
    <property type="protein sequence ID" value="BAC90899.1"/>
    <property type="molecule type" value="Genomic_DNA"/>
</dbReference>
<accession>Q7NCM0</accession>
<organism evidence="2 3">
    <name type="scientific">Gloeobacter violaceus (strain ATCC 29082 / PCC 7421)</name>
    <dbReference type="NCBI Taxonomy" id="251221"/>
    <lineage>
        <taxon>Bacteria</taxon>
        <taxon>Bacillati</taxon>
        <taxon>Cyanobacteriota</taxon>
        <taxon>Cyanophyceae</taxon>
        <taxon>Gloeobacterales</taxon>
        <taxon>Gloeobacteraceae</taxon>
        <taxon>Gloeobacter</taxon>
    </lineage>
</organism>
<dbReference type="KEGG" id="gvi:gll2958"/>
<proteinExistence type="predicted"/>
<dbReference type="InterPro" id="IPR011335">
    <property type="entry name" value="Restrct_endonuc-II-like"/>
</dbReference>
<sequence length="223" mass="25447">MIATPSTDSTQRVVLHDISWNTFEQMLAEMGDHRSARLAYFDGTLEIMSPSPRHERINRLLERFVLALTQELALEVYALGSTTWKIKPLAGVEPNSCYYIQHESAIRALAQQNREIDLTCDPPPDLIIEVDIASSSRPKFAIYTALKVPEIWLYRDEKLEIYHFDGTAYRQHQQSLALPGLRIADDFARFVQLAQALGQNAAERELRTWVRDQVQRRPGGGPL</sequence>
<dbReference type="SUPFAM" id="SSF52980">
    <property type="entry name" value="Restriction endonuclease-like"/>
    <property type="match status" value="1"/>
</dbReference>
<dbReference type="PhylomeDB" id="Q7NCM0"/>
<dbReference type="PATRIC" id="fig|251221.4.peg.2986"/>
<name>Q7NCM0_GLOVI</name>
<protein>
    <submittedName>
        <fullName evidence="2">Gll2958 protein</fullName>
    </submittedName>
</protein>
<dbReference type="Gene3D" id="3.90.1570.10">
    <property type="entry name" value="tt1808, chain A"/>
    <property type="match status" value="1"/>
</dbReference>